<dbReference type="PANTHER" id="PTHR34796">
    <property type="entry name" value="EXPRESSED PROTEIN"/>
    <property type="match status" value="1"/>
</dbReference>
<comment type="caution">
    <text evidence="1">The sequence shown here is derived from an EMBL/GenBank/DDBJ whole genome shotgun (WGS) entry which is preliminary data.</text>
</comment>
<dbReference type="Gene3D" id="1.10.3450.10">
    <property type="entry name" value="TTHA0068-like"/>
    <property type="match status" value="1"/>
</dbReference>
<gene>
    <name evidence="1" type="ORF">FKZ59_01530</name>
</gene>
<dbReference type="RefSeq" id="WP_141600969.1">
    <property type="nucleotide sequence ID" value="NZ_JARMSB010000004.1"/>
</dbReference>
<dbReference type="InterPro" id="IPR023203">
    <property type="entry name" value="TTHA0068_sf"/>
</dbReference>
<name>A0A540V6M3_9BACL</name>
<dbReference type="InterPro" id="IPR005500">
    <property type="entry name" value="DUF309"/>
</dbReference>
<reference evidence="1 2" key="1">
    <citation type="submission" date="2019-06" db="EMBL/GenBank/DDBJ databases">
        <title>Genome sequence of Ureibacillus terrenus.</title>
        <authorList>
            <person name="Maclea K.S."/>
            <person name="Simoes M."/>
        </authorList>
    </citation>
    <scope>NUCLEOTIDE SEQUENCE [LARGE SCALE GENOMIC DNA]</scope>
    <source>
        <strain evidence="1 2">ATCC BAA-384</strain>
    </source>
</reference>
<organism evidence="1 2">
    <name type="scientific">Ureibacillus terrenus</name>
    <dbReference type="NCBI Taxonomy" id="118246"/>
    <lineage>
        <taxon>Bacteria</taxon>
        <taxon>Bacillati</taxon>
        <taxon>Bacillota</taxon>
        <taxon>Bacilli</taxon>
        <taxon>Bacillales</taxon>
        <taxon>Caryophanaceae</taxon>
        <taxon>Ureibacillus</taxon>
    </lineage>
</organism>
<dbReference type="AlphaFoldDB" id="A0A540V6M3"/>
<sequence>MHPLLHPSFIDFCAYFNGNQDYFECHEVLEDYWKTIAPKEKEHPLTGYIQLATGLYHWRRNNFRGASKMLRRAYEKFIANRNHPFFDYIDFQRLCNDCLKALDAIEKNKPFKAFPIQVANPVLEEKINEKIKSLPPVSPQFLLHKHMLRNRIDIQK</sequence>
<keyword evidence="2" id="KW-1185">Reference proteome</keyword>
<dbReference type="Pfam" id="PF03745">
    <property type="entry name" value="DUF309"/>
    <property type="match status" value="1"/>
</dbReference>
<evidence type="ECO:0000313" key="2">
    <source>
        <dbReference type="Proteomes" id="UP000315753"/>
    </source>
</evidence>
<evidence type="ECO:0000313" key="1">
    <source>
        <dbReference type="EMBL" id="TQE92417.1"/>
    </source>
</evidence>
<dbReference type="EMBL" id="VIGD01000001">
    <property type="protein sequence ID" value="TQE92417.1"/>
    <property type="molecule type" value="Genomic_DNA"/>
</dbReference>
<proteinExistence type="predicted"/>
<dbReference type="PANTHER" id="PTHR34796:SF1">
    <property type="entry name" value="EXPRESSED PROTEIN"/>
    <property type="match status" value="1"/>
</dbReference>
<dbReference type="SUPFAM" id="SSF140663">
    <property type="entry name" value="TTHA0068-like"/>
    <property type="match status" value="1"/>
</dbReference>
<dbReference type="Proteomes" id="UP000315753">
    <property type="component" value="Unassembled WGS sequence"/>
</dbReference>
<protein>
    <submittedName>
        <fullName evidence="1">DUF309 domain-containing protein</fullName>
    </submittedName>
</protein>
<dbReference type="OrthoDB" id="165483at2"/>
<accession>A0A540V6M3</accession>